<protein>
    <submittedName>
        <fullName evidence="2">N-acetylglutamate synthase</fullName>
    </submittedName>
</protein>
<dbReference type="PATRIC" id="fig|1300345.3.peg.2203"/>
<organism evidence="2 3">
    <name type="scientific">Lysobacter dokdonensis DS-58</name>
    <dbReference type="NCBI Taxonomy" id="1300345"/>
    <lineage>
        <taxon>Bacteria</taxon>
        <taxon>Pseudomonadati</taxon>
        <taxon>Pseudomonadota</taxon>
        <taxon>Gammaproteobacteria</taxon>
        <taxon>Lysobacterales</taxon>
        <taxon>Lysobacteraceae</taxon>
        <taxon>Noviluteimonas</taxon>
    </lineage>
</organism>
<proteinExistence type="predicted"/>
<gene>
    <name evidence="2" type="ORF">LF41_532</name>
</gene>
<comment type="caution">
    <text evidence="2">The sequence shown here is derived from an EMBL/GenBank/DDBJ whole genome shotgun (WGS) entry which is preliminary data.</text>
</comment>
<evidence type="ECO:0000259" key="1">
    <source>
        <dbReference type="PROSITE" id="PS51186"/>
    </source>
</evidence>
<dbReference type="AlphaFoldDB" id="A0A0A2WIG8"/>
<evidence type="ECO:0000313" key="2">
    <source>
        <dbReference type="EMBL" id="KGQ18507.1"/>
    </source>
</evidence>
<dbReference type="PANTHER" id="PTHR43610:SF1">
    <property type="entry name" value="N-ACETYLTRANSFERASE DOMAIN-CONTAINING PROTEIN"/>
    <property type="match status" value="1"/>
</dbReference>
<accession>A0A0A2WIG8</accession>
<feature type="domain" description="N-acetyltransferase" evidence="1">
    <location>
        <begin position="17"/>
        <end position="176"/>
    </location>
</feature>
<dbReference type="InterPro" id="IPR016181">
    <property type="entry name" value="Acyl_CoA_acyltransferase"/>
</dbReference>
<dbReference type="EMBL" id="JRKJ01000018">
    <property type="protein sequence ID" value="KGQ18507.1"/>
    <property type="molecule type" value="Genomic_DNA"/>
</dbReference>
<dbReference type="GO" id="GO:0016747">
    <property type="term" value="F:acyltransferase activity, transferring groups other than amino-acyl groups"/>
    <property type="evidence" value="ECO:0007669"/>
    <property type="project" value="InterPro"/>
</dbReference>
<dbReference type="PROSITE" id="PS51186">
    <property type="entry name" value="GNAT"/>
    <property type="match status" value="1"/>
</dbReference>
<name>A0A0A2WIG8_9GAMM</name>
<dbReference type="PANTHER" id="PTHR43610">
    <property type="entry name" value="BLL6696 PROTEIN"/>
    <property type="match status" value="1"/>
</dbReference>
<dbReference type="eggNOG" id="COG1670">
    <property type="taxonomic scope" value="Bacteria"/>
</dbReference>
<dbReference type="Pfam" id="PF13302">
    <property type="entry name" value="Acetyltransf_3"/>
    <property type="match status" value="1"/>
</dbReference>
<dbReference type="SUPFAM" id="SSF55729">
    <property type="entry name" value="Acyl-CoA N-acyltransferases (Nat)"/>
    <property type="match status" value="1"/>
</dbReference>
<dbReference type="Proteomes" id="UP000030518">
    <property type="component" value="Unassembled WGS sequence"/>
</dbReference>
<dbReference type="InterPro" id="IPR000182">
    <property type="entry name" value="GNAT_dom"/>
</dbReference>
<reference evidence="2 3" key="1">
    <citation type="submission" date="2014-09" db="EMBL/GenBank/DDBJ databases">
        <title>Genome sequences of Lysobacter dokdonensis DS-58.</title>
        <authorList>
            <person name="Kim J.F."/>
            <person name="Kwak M.-J."/>
        </authorList>
    </citation>
    <scope>NUCLEOTIDE SEQUENCE [LARGE SCALE GENOMIC DNA]</scope>
    <source>
        <strain evidence="2 3">DS-58</strain>
    </source>
</reference>
<dbReference type="STRING" id="1300345.LF41_532"/>
<dbReference type="RefSeq" id="WP_036169767.1">
    <property type="nucleotide sequence ID" value="NZ_JRKJ01000018.1"/>
</dbReference>
<sequence length="199" mass="21927">MTTADWTTPPTLRGRHVSLEALTPAHADGLRAAVEDGRLYDLWFTNVPEAKDVDAYIDGALGKQAKGDQLAFVVRDGAGKIVGTTRYYELAPEVPRLQIGYTWYAASVQRTGLNTEAKLLLLGHAFETLRCASVGLQTSWFNLASRTAIARLGAKEEGITRNHVRHRDGTLRDTVNFSIIDAEWPAVKQNLIGRMGRHA</sequence>
<evidence type="ECO:0000313" key="3">
    <source>
        <dbReference type="Proteomes" id="UP000030518"/>
    </source>
</evidence>
<dbReference type="Gene3D" id="3.40.630.30">
    <property type="match status" value="1"/>
</dbReference>
<dbReference type="OrthoDB" id="5295305at2"/>
<keyword evidence="3" id="KW-1185">Reference proteome</keyword>